<keyword evidence="2" id="KW-1133">Transmembrane helix</keyword>
<dbReference type="RefSeq" id="WP_093534264.1">
    <property type="nucleotide sequence ID" value="NZ_FOXU01000001.1"/>
</dbReference>
<evidence type="ECO:0000313" key="4">
    <source>
        <dbReference type="Proteomes" id="UP000198734"/>
    </source>
</evidence>
<gene>
    <name evidence="3" type="ORF">SAMN05421670_0727</name>
</gene>
<evidence type="ECO:0008006" key="5">
    <source>
        <dbReference type="Google" id="ProtNLM"/>
    </source>
</evidence>
<accession>A0A1I5V9U3</accession>
<feature type="region of interest" description="Disordered" evidence="1">
    <location>
        <begin position="40"/>
        <end position="72"/>
    </location>
</feature>
<feature type="transmembrane region" description="Helical" evidence="2">
    <location>
        <begin position="6"/>
        <end position="24"/>
    </location>
</feature>
<reference evidence="4" key="1">
    <citation type="submission" date="2016-10" db="EMBL/GenBank/DDBJ databases">
        <authorList>
            <person name="Varghese N."/>
            <person name="Submissions S."/>
        </authorList>
    </citation>
    <scope>NUCLEOTIDE SEQUENCE [LARGE SCALE GENOMIC DNA]</scope>
    <source>
        <strain evidence="4">DSM 11706</strain>
    </source>
</reference>
<protein>
    <recommendedName>
        <fullName evidence="5">DUF3951 domain-containing protein</fullName>
    </recommendedName>
</protein>
<sequence>MDIVSTLFGLFFIVLIARITYKMIKKNRFPPMNYQPFDDAMSGIDPEEKHNNQMLRDTKHEKNYEERTSRSK</sequence>
<dbReference type="AlphaFoldDB" id="A0A1I5V9U3"/>
<evidence type="ECO:0000256" key="1">
    <source>
        <dbReference type="SAM" id="MobiDB-lite"/>
    </source>
</evidence>
<evidence type="ECO:0000313" key="3">
    <source>
        <dbReference type="EMBL" id="SFQ04269.1"/>
    </source>
</evidence>
<dbReference type="OrthoDB" id="2455398at2"/>
<keyword evidence="2" id="KW-0472">Membrane</keyword>
<organism evidence="3 4">
    <name type="scientific">Psychrobacillus psychrotolerans</name>
    <dbReference type="NCBI Taxonomy" id="126156"/>
    <lineage>
        <taxon>Bacteria</taxon>
        <taxon>Bacillati</taxon>
        <taxon>Bacillota</taxon>
        <taxon>Bacilli</taxon>
        <taxon>Bacillales</taxon>
        <taxon>Bacillaceae</taxon>
        <taxon>Psychrobacillus</taxon>
    </lineage>
</organism>
<keyword evidence="4" id="KW-1185">Reference proteome</keyword>
<evidence type="ECO:0000256" key="2">
    <source>
        <dbReference type="SAM" id="Phobius"/>
    </source>
</evidence>
<proteinExistence type="predicted"/>
<name>A0A1I5V9U3_9BACI</name>
<feature type="compositionally biased region" description="Basic and acidic residues" evidence="1">
    <location>
        <begin position="46"/>
        <end position="72"/>
    </location>
</feature>
<keyword evidence="2" id="KW-0812">Transmembrane</keyword>
<dbReference type="Proteomes" id="UP000198734">
    <property type="component" value="Unassembled WGS sequence"/>
</dbReference>
<dbReference type="EMBL" id="FOXU01000001">
    <property type="protein sequence ID" value="SFQ04269.1"/>
    <property type="molecule type" value="Genomic_DNA"/>
</dbReference>